<evidence type="ECO:0000313" key="2">
    <source>
        <dbReference type="EMBL" id="GFH45508.1"/>
    </source>
</evidence>
<comment type="caution">
    <text evidence="2">The sequence shown here is derived from an EMBL/GenBank/DDBJ whole genome shotgun (WGS) entry which is preliminary data.</text>
</comment>
<feature type="compositionally biased region" description="Basic residues" evidence="1">
    <location>
        <begin position="199"/>
        <end position="209"/>
    </location>
</feature>
<keyword evidence="3" id="KW-1185">Reference proteome</keyword>
<accession>A0AAD3CH34</accession>
<sequence>MNISRKSSIDKVIIFDWDDTICPSTFVEQMKVNHFNDLPQHYQNLMNEIGRTAEKCLAAAAKHGQVILITNSDEGWVHYSCEKYIPNLLPHLDKYRIVSARTEYESFYPGAPLCWKAAAFAHEVNETFCQLEEMRENANRLHSNDWMDVDAMNVQMSPTASPRNLSSFSSSSPRSPSAFEALNSTDDSSDDSRDERKSRFVKGQRKKSSSKTSNTPSSNREVISFGDSMEERTAVKIVSKQLEAVPKSVLFISSPNLEQLIGQLTMLEMHMKYICTHASAMDLEISPQQAEKSALNYLRARQAQRNARARQNSSPTSSPRSRRTSQDHVHHSHHHNMHMPHGSGHSPHVRTGHSPKPFPQQPYYPTAPASNVVPRMRRATGRGYDDMFSV</sequence>
<proteinExistence type="predicted"/>
<dbReference type="AlphaFoldDB" id="A0AAD3CH34"/>
<protein>
    <submittedName>
        <fullName evidence="2">Uncharacterized protein</fullName>
    </submittedName>
</protein>
<dbReference type="PANTHER" id="PTHR38899">
    <property type="entry name" value="DOMAIN OOKINETE PROTEIN, PUTATIVE-RELATED"/>
    <property type="match status" value="1"/>
</dbReference>
<feature type="region of interest" description="Disordered" evidence="1">
    <location>
        <begin position="157"/>
        <end position="226"/>
    </location>
</feature>
<dbReference type="Proteomes" id="UP001054902">
    <property type="component" value="Unassembled WGS sequence"/>
</dbReference>
<evidence type="ECO:0000256" key="1">
    <source>
        <dbReference type="SAM" id="MobiDB-lite"/>
    </source>
</evidence>
<reference evidence="2 3" key="1">
    <citation type="journal article" date="2021" name="Sci. Rep.">
        <title>The genome of the diatom Chaetoceros tenuissimus carries an ancient integrated fragment of an extant virus.</title>
        <authorList>
            <person name="Hongo Y."/>
            <person name="Kimura K."/>
            <person name="Takaki Y."/>
            <person name="Yoshida Y."/>
            <person name="Baba S."/>
            <person name="Kobayashi G."/>
            <person name="Nagasaki K."/>
            <person name="Hano T."/>
            <person name="Tomaru Y."/>
        </authorList>
    </citation>
    <scope>NUCLEOTIDE SEQUENCE [LARGE SCALE GENOMIC DNA]</scope>
    <source>
        <strain evidence="2 3">NIES-3715</strain>
    </source>
</reference>
<dbReference type="EMBL" id="BLLK01000020">
    <property type="protein sequence ID" value="GFH45508.1"/>
    <property type="molecule type" value="Genomic_DNA"/>
</dbReference>
<feature type="compositionally biased region" description="Low complexity" evidence="1">
    <location>
        <begin position="161"/>
        <end position="177"/>
    </location>
</feature>
<name>A0AAD3CH34_9STRA</name>
<gene>
    <name evidence="2" type="ORF">CTEN210_01982</name>
</gene>
<feature type="compositionally biased region" description="Low complexity" evidence="1">
    <location>
        <begin position="210"/>
        <end position="219"/>
    </location>
</feature>
<feature type="compositionally biased region" description="Low complexity" evidence="1">
    <location>
        <begin position="301"/>
        <end position="319"/>
    </location>
</feature>
<dbReference type="PANTHER" id="PTHR38899:SF2">
    <property type="entry name" value="FCP1 HOMOLOGY DOMAIN-CONTAINING PROTEIN"/>
    <property type="match status" value="1"/>
</dbReference>
<organism evidence="2 3">
    <name type="scientific">Chaetoceros tenuissimus</name>
    <dbReference type="NCBI Taxonomy" id="426638"/>
    <lineage>
        <taxon>Eukaryota</taxon>
        <taxon>Sar</taxon>
        <taxon>Stramenopiles</taxon>
        <taxon>Ochrophyta</taxon>
        <taxon>Bacillariophyta</taxon>
        <taxon>Coscinodiscophyceae</taxon>
        <taxon>Chaetocerotophycidae</taxon>
        <taxon>Chaetocerotales</taxon>
        <taxon>Chaetocerotaceae</taxon>
        <taxon>Chaetoceros</taxon>
    </lineage>
</organism>
<evidence type="ECO:0000313" key="3">
    <source>
        <dbReference type="Proteomes" id="UP001054902"/>
    </source>
</evidence>
<feature type="region of interest" description="Disordered" evidence="1">
    <location>
        <begin position="301"/>
        <end position="375"/>
    </location>
</feature>